<keyword evidence="4" id="KW-1185">Reference proteome</keyword>
<dbReference type="InterPro" id="IPR046281">
    <property type="entry name" value="DUF6318"/>
</dbReference>
<accession>A0A4Y3KWR3</accession>
<dbReference type="Proteomes" id="UP000317046">
    <property type="component" value="Unassembled WGS sequence"/>
</dbReference>
<organism evidence="3 4">
    <name type="scientific">Cellulomonas cellasea</name>
    <dbReference type="NCBI Taxonomy" id="43670"/>
    <lineage>
        <taxon>Bacteria</taxon>
        <taxon>Bacillati</taxon>
        <taxon>Actinomycetota</taxon>
        <taxon>Actinomycetes</taxon>
        <taxon>Micrococcales</taxon>
        <taxon>Cellulomonadaceae</taxon>
        <taxon>Cellulomonas</taxon>
    </lineage>
</organism>
<evidence type="ECO:0000259" key="2">
    <source>
        <dbReference type="Pfam" id="PF19843"/>
    </source>
</evidence>
<dbReference type="EMBL" id="BJLR01000017">
    <property type="protein sequence ID" value="GEA87874.1"/>
    <property type="molecule type" value="Genomic_DNA"/>
</dbReference>
<comment type="caution">
    <text evidence="3">The sequence shown here is derived from an EMBL/GenBank/DDBJ whole genome shotgun (WGS) entry which is preliminary data.</text>
</comment>
<evidence type="ECO:0000313" key="4">
    <source>
        <dbReference type="Proteomes" id="UP000317046"/>
    </source>
</evidence>
<sequence length="187" mass="20045">MIGALVLVMLTGCSGEPAAEPTPTRTASASPTTDSTPTPTPTTTPEPERPTAMEDPGVEGAVAAATYFLELFGYVGGGDADEWLALSSSSCVFCKSVSDEVSRMSALGHRQIGPVLEIQSIDATEITPGEFYGVNAVVTQHPWQELDGTGAVVDGREESLDFEYFINVLRRENSWFIEDVDTRVREP</sequence>
<proteinExistence type="predicted"/>
<gene>
    <name evidence="3" type="ORF">CCE01nite_18230</name>
</gene>
<reference evidence="3" key="1">
    <citation type="submission" date="2019-06" db="EMBL/GenBank/DDBJ databases">
        <title>Whole genome shotgun sequence of Cellulomonas cellasea NBRC 3753.</title>
        <authorList>
            <person name="Hosoyama A."/>
            <person name="Uohara A."/>
            <person name="Ohji S."/>
            <person name="Ichikawa N."/>
        </authorList>
    </citation>
    <scope>NUCLEOTIDE SEQUENCE [LARGE SCALE GENOMIC DNA]</scope>
    <source>
        <strain evidence="3">NBRC 3753</strain>
    </source>
</reference>
<name>A0A4Y3KWR3_9CELL</name>
<protein>
    <recommendedName>
        <fullName evidence="2">DUF6318 domain-containing protein</fullName>
    </recommendedName>
</protein>
<dbReference type="AlphaFoldDB" id="A0A4Y3KWR3"/>
<feature type="domain" description="DUF6318" evidence="2">
    <location>
        <begin position="41"/>
        <end position="179"/>
    </location>
</feature>
<feature type="compositionally biased region" description="Low complexity" evidence="1">
    <location>
        <begin position="16"/>
        <end position="37"/>
    </location>
</feature>
<evidence type="ECO:0000256" key="1">
    <source>
        <dbReference type="SAM" id="MobiDB-lite"/>
    </source>
</evidence>
<feature type="region of interest" description="Disordered" evidence="1">
    <location>
        <begin position="14"/>
        <end position="55"/>
    </location>
</feature>
<evidence type="ECO:0000313" key="3">
    <source>
        <dbReference type="EMBL" id="GEA87874.1"/>
    </source>
</evidence>
<dbReference type="Pfam" id="PF19843">
    <property type="entry name" value="DUF6318"/>
    <property type="match status" value="1"/>
</dbReference>